<proteinExistence type="predicted"/>
<keyword evidence="5" id="KW-0472">Membrane</keyword>
<dbReference type="GO" id="GO:0009279">
    <property type="term" value="C:cell outer membrane"/>
    <property type="evidence" value="ECO:0007669"/>
    <property type="project" value="UniProtKB-SubCell"/>
</dbReference>
<dbReference type="PANTHER" id="PTHR30026:SF20">
    <property type="entry name" value="OUTER MEMBRANE PROTEIN TOLC"/>
    <property type="match status" value="1"/>
</dbReference>
<keyword evidence="4" id="KW-0812">Transmembrane</keyword>
<evidence type="ECO:0000256" key="6">
    <source>
        <dbReference type="ARBA" id="ARBA00023237"/>
    </source>
</evidence>
<evidence type="ECO:0000256" key="5">
    <source>
        <dbReference type="ARBA" id="ARBA00023136"/>
    </source>
</evidence>
<dbReference type="InterPro" id="IPR051906">
    <property type="entry name" value="TolC-like"/>
</dbReference>
<dbReference type="InterPro" id="IPR003423">
    <property type="entry name" value="OMP_efflux"/>
</dbReference>
<name>A0A382B813_9ZZZZ</name>
<evidence type="ECO:0000256" key="4">
    <source>
        <dbReference type="ARBA" id="ARBA00022692"/>
    </source>
</evidence>
<sequence length="440" mass="49785">MKPLFLIIFILTFAYSQTLSLEKCIQIGLNNKSTLKSSSSGKSAAEQSVKTSFSNLLPSVGFSGNLNRTYFPGKNIIAMNFENYLTDTSSFTHSQNMSVGISVTQKVYDGGQTINQLKQAKSLFQMASFSYQSTRLRIIRDIIHGYFEFLKAKELKGVARQNLSLSEKQLDLVKTKFGLGAVKKTDLLKGEVTRGQAQSEFLRSDQTLRSARRNFYHTMGISDGREQFIHFIKDILTYQLPEKEKILIIIEEKNPDLLSQRSQIQSAKLNYMIARGMRLPSIDAGLNYSVMGENSQEWMDNLKEDWNLGVNISVSIPIYTGNSLSTQIEQRRIEWNQTTEEYTSLKENLNVQALDLLEILNQYTDILPIQSQVVESAQEDLILVQERYSLGAATILEVLDAQVSLNLAKTTWVNMKFDFWISATSLKALTGELNTDFGMK</sequence>
<gene>
    <name evidence="7" type="ORF">METZ01_LOCUS162790</name>
</gene>
<comment type="subcellular location">
    <subcellularLocation>
        <location evidence="1">Cell outer membrane</location>
    </subcellularLocation>
</comment>
<dbReference type="AlphaFoldDB" id="A0A382B813"/>
<organism evidence="7">
    <name type="scientific">marine metagenome</name>
    <dbReference type="NCBI Taxonomy" id="408172"/>
    <lineage>
        <taxon>unclassified sequences</taxon>
        <taxon>metagenomes</taxon>
        <taxon>ecological metagenomes</taxon>
    </lineage>
</organism>
<dbReference type="Pfam" id="PF02321">
    <property type="entry name" value="OEP"/>
    <property type="match status" value="2"/>
</dbReference>
<keyword evidence="6" id="KW-0998">Cell outer membrane</keyword>
<evidence type="ECO:0000256" key="1">
    <source>
        <dbReference type="ARBA" id="ARBA00004442"/>
    </source>
</evidence>
<reference evidence="7" key="1">
    <citation type="submission" date="2018-05" db="EMBL/GenBank/DDBJ databases">
        <authorList>
            <person name="Lanie J.A."/>
            <person name="Ng W.-L."/>
            <person name="Kazmierczak K.M."/>
            <person name="Andrzejewski T.M."/>
            <person name="Davidsen T.M."/>
            <person name="Wayne K.J."/>
            <person name="Tettelin H."/>
            <person name="Glass J.I."/>
            <person name="Rusch D."/>
            <person name="Podicherti R."/>
            <person name="Tsui H.-C.T."/>
            <person name="Winkler M.E."/>
        </authorList>
    </citation>
    <scope>NUCLEOTIDE SEQUENCE</scope>
</reference>
<dbReference type="GO" id="GO:0015562">
    <property type="term" value="F:efflux transmembrane transporter activity"/>
    <property type="evidence" value="ECO:0007669"/>
    <property type="project" value="InterPro"/>
</dbReference>
<dbReference type="Gene3D" id="1.20.1600.10">
    <property type="entry name" value="Outer membrane efflux proteins (OEP)"/>
    <property type="match status" value="1"/>
</dbReference>
<dbReference type="GO" id="GO:0015288">
    <property type="term" value="F:porin activity"/>
    <property type="evidence" value="ECO:0007669"/>
    <property type="project" value="TreeGrafter"/>
</dbReference>
<keyword evidence="2" id="KW-0813">Transport</keyword>
<dbReference type="GO" id="GO:1990281">
    <property type="term" value="C:efflux pump complex"/>
    <property type="evidence" value="ECO:0007669"/>
    <property type="project" value="TreeGrafter"/>
</dbReference>
<evidence type="ECO:0000313" key="7">
    <source>
        <dbReference type="EMBL" id="SVB09936.1"/>
    </source>
</evidence>
<evidence type="ECO:0000256" key="2">
    <source>
        <dbReference type="ARBA" id="ARBA00022448"/>
    </source>
</evidence>
<accession>A0A382B813</accession>
<evidence type="ECO:0008006" key="8">
    <source>
        <dbReference type="Google" id="ProtNLM"/>
    </source>
</evidence>
<dbReference type="EMBL" id="UINC01028626">
    <property type="protein sequence ID" value="SVB09936.1"/>
    <property type="molecule type" value="Genomic_DNA"/>
</dbReference>
<keyword evidence="3" id="KW-1134">Transmembrane beta strand</keyword>
<evidence type="ECO:0000256" key="3">
    <source>
        <dbReference type="ARBA" id="ARBA00022452"/>
    </source>
</evidence>
<protein>
    <recommendedName>
        <fullName evidence="8">TolC family protein</fullName>
    </recommendedName>
</protein>
<dbReference type="SUPFAM" id="SSF56954">
    <property type="entry name" value="Outer membrane efflux proteins (OEP)"/>
    <property type="match status" value="1"/>
</dbReference>
<dbReference type="PANTHER" id="PTHR30026">
    <property type="entry name" value="OUTER MEMBRANE PROTEIN TOLC"/>
    <property type="match status" value="1"/>
</dbReference>